<dbReference type="GO" id="GO:0005737">
    <property type="term" value="C:cytoplasm"/>
    <property type="evidence" value="ECO:0007669"/>
    <property type="project" value="InterPro"/>
</dbReference>
<dbReference type="PANTHER" id="PTHR10889:SF1">
    <property type="entry name" value="DEOXYRIBOSE-PHOSPHATE ALDOLASE"/>
    <property type="match status" value="1"/>
</dbReference>
<dbReference type="Gene3D" id="3.20.20.70">
    <property type="entry name" value="Aldolase class I"/>
    <property type="match status" value="1"/>
</dbReference>
<dbReference type="PANTHER" id="PTHR10889">
    <property type="entry name" value="DEOXYRIBOSE-PHOSPHATE ALDOLASE"/>
    <property type="match status" value="1"/>
</dbReference>
<dbReference type="SMART" id="SM01133">
    <property type="entry name" value="DeoC"/>
    <property type="match status" value="1"/>
</dbReference>
<dbReference type="InterPro" id="IPR011343">
    <property type="entry name" value="DeoC"/>
</dbReference>
<evidence type="ECO:0000256" key="1">
    <source>
        <dbReference type="ARBA" id="ARBA00022490"/>
    </source>
</evidence>
<dbReference type="GO" id="GO:0004139">
    <property type="term" value="F:deoxyribose-phosphate aldolase activity"/>
    <property type="evidence" value="ECO:0007669"/>
    <property type="project" value="InterPro"/>
</dbReference>
<comment type="caution">
    <text evidence="2">The sequence shown here is derived from an EMBL/GenBank/DDBJ whole genome shotgun (WGS) entry which is preliminary data.</text>
</comment>
<keyword evidence="1" id="KW-0963">Cytoplasm</keyword>
<dbReference type="InterPro" id="IPR002915">
    <property type="entry name" value="DeoC/FbaB/LacD_aldolase"/>
</dbReference>
<name>X1NIJ3_9ZZZZ</name>
<dbReference type="SUPFAM" id="SSF51569">
    <property type="entry name" value="Aldolase"/>
    <property type="match status" value="1"/>
</dbReference>
<dbReference type="EMBL" id="BARV01020812">
    <property type="protein sequence ID" value="GAI18479.1"/>
    <property type="molecule type" value="Genomic_DNA"/>
</dbReference>
<gene>
    <name evidence="2" type="ORF">S06H3_34636</name>
</gene>
<dbReference type="AlphaFoldDB" id="X1NIJ3"/>
<dbReference type="GO" id="GO:0009264">
    <property type="term" value="P:deoxyribonucleotide catabolic process"/>
    <property type="evidence" value="ECO:0007669"/>
    <property type="project" value="InterPro"/>
</dbReference>
<reference evidence="2" key="1">
    <citation type="journal article" date="2014" name="Front. Microbiol.">
        <title>High frequency of phylogenetically diverse reductive dehalogenase-homologous genes in deep subseafloor sedimentary metagenomes.</title>
        <authorList>
            <person name="Kawai M."/>
            <person name="Futagami T."/>
            <person name="Toyoda A."/>
            <person name="Takaki Y."/>
            <person name="Nishi S."/>
            <person name="Hori S."/>
            <person name="Arai W."/>
            <person name="Tsubouchi T."/>
            <person name="Morono Y."/>
            <person name="Uchiyama I."/>
            <person name="Ito T."/>
            <person name="Fujiyama A."/>
            <person name="Inagaki F."/>
            <person name="Takami H."/>
        </authorList>
    </citation>
    <scope>NUCLEOTIDE SEQUENCE</scope>
    <source>
        <strain evidence="2">Expedition CK06-06</strain>
    </source>
</reference>
<sequence>MTLETRLDQIAFAIKVGADEINPSLNFNAIKSGDFSTVLDEIKRMAEAAGDDLDVIVIPQFYILTNEEKLKVCHVILEGEVNAIKTNGHGSLCRPEDITLLKREFGNDLSIEASGGIRTTAQAAELLELGANFIHTSTAYQVLEDAEE</sequence>
<dbReference type="GO" id="GO:0016052">
    <property type="term" value="P:carbohydrate catabolic process"/>
    <property type="evidence" value="ECO:0007669"/>
    <property type="project" value="TreeGrafter"/>
</dbReference>
<evidence type="ECO:0000313" key="2">
    <source>
        <dbReference type="EMBL" id="GAI18479.1"/>
    </source>
</evidence>
<organism evidence="2">
    <name type="scientific">marine sediment metagenome</name>
    <dbReference type="NCBI Taxonomy" id="412755"/>
    <lineage>
        <taxon>unclassified sequences</taxon>
        <taxon>metagenomes</taxon>
        <taxon>ecological metagenomes</taxon>
    </lineage>
</organism>
<accession>X1NIJ3</accession>
<dbReference type="InterPro" id="IPR013785">
    <property type="entry name" value="Aldolase_TIM"/>
</dbReference>
<proteinExistence type="predicted"/>
<protein>
    <submittedName>
        <fullName evidence="2">Uncharacterized protein</fullName>
    </submittedName>
</protein>